<reference evidence="6" key="1">
    <citation type="submission" date="2025-08" db="UniProtKB">
        <authorList>
            <consortium name="RefSeq"/>
        </authorList>
    </citation>
    <scope>IDENTIFICATION</scope>
</reference>
<dbReference type="InterPro" id="IPR035669">
    <property type="entry name" value="SGNH_plant_lipase-like"/>
</dbReference>
<dbReference type="GO" id="GO:0016042">
    <property type="term" value="P:lipid catabolic process"/>
    <property type="evidence" value="ECO:0007669"/>
    <property type="project" value="UniProtKB-KW"/>
</dbReference>
<dbReference type="GeneID" id="120256498"/>
<accession>A0AB40AYV7</accession>
<dbReference type="PANTHER" id="PTHR45648:SF180">
    <property type="entry name" value="OS04G0561800 PROTEIN"/>
    <property type="match status" value="1"/>
</dbReference>
<proteinExistence type="inferred from homology"/>
<gene>
    <name evidence="6" type="primary">LOC120256498</name>
</gene>
<dbReference type="RefSeq" id="XP_039120115.1">
    <property type="nucleotide sequence ID" value="XM_039264181.1"/>
</dbReference>
<evidence type="ECO:0000256" key="4">
    <source>
        <dbReference type="SAM" id="SignalP"/>
    </source>
</evidence>
<dbReference type="PANTHER" id="PTHR45648">
    <property type="entry name" value="GDSL LIPASE/ACYLHYDROLASE FAMILY PROTEIN (AFU_ORTHOLOGUE AFUA_4G14700)"/>
    <property type="match status" value="1"/>
</dbReference>
<evidence type="ECO:0000313" key="6">
    <source>
        <dbReference type="RefSeq" id="XP_039120115.1"/>
    </source>
</evidence>
<feature type="chain" id="PRO_5044322767" evidence="4">
    <location>
        <begin position="28"/>
        <end position="359"/>
    </location>
</feature>
<dbReference type="Pfam" id="PF00657">
    <property type="entry name" value="Lipase_GDSL"/>
    <property type="match status" value="1"/>
</dbReference>
<dbReference type="SUPFAM" id="SSF52266">
    <property type="entry name" value="SGNH hydrolase"/>
    <property type="match status" value="1"/>
</dbReference>
<sequence length="359" mass="39178">MNMANHVKTFQVLILAFLSMVISIVHARVVPTVFVFGDSIVDVGNNNFLPNCTAKVNFHPYGVDFPNGTSTGRFTNGFNAADCIVQKLGLEMSPPPFLSLNSWTQTLGGVNFASGGSGLLDATGARFIQVLSLGKQMTDFETVVANLISNLGINKTRKLIAKSIFFVSTGSNDLFEDFQANPAKNETERCAFIESLVASYQVNLEALYLLGARKFALLSIPQIGCTPAARAINNSSGNCNEDLNESARKFYNSMQVMLKELSCNLQGFKYSLGNSYGMVDFFFKSPSRFGFTELTDACCGNQTLCLPGSTFCANRTEFLFWDVNHPTEAAYRVAAQTLFVGSREFVTPINFGQLAAIKT</sequence>
<evidence type="ECO:0000256" key="1">
    <source>
        <dbReference type="ARBA" id="ARBA00008668"/>
    </source>
</evidence>
<feature type="signal peptide" evidence="4">
    <location>
        <begin position="1"/>
        <end position="27"/>
    </location>
</feature>
<dbReference type="GO" id="GO:0016788">
    <property type="term" value="F:hydrolase activity, acting on ester bonds"/>
    <property type="evidence" value="ECO:0007669"/>
    <property type="project" value="InterPro"/>
</dbReference>
<keyword evidence="2" id="KW-0378">Hydrolase</keyword>
<evidence type="ECO:0000313" key="5">
    <source>
        <dbReference type="Proteomes" id="UP001515500"/>
    </source>
</evidence>
<dbReference type="CDD" id="cd01837">
    <property type="entry name" value="SGNH_plant_lipase_like"/>
    <property type="match status" value="1"/>
</dbReference>
<protein>
    <submittedName>
        <fullName evidence="6">GDSL esterase/lipase At4g16230-like</fullName>
    </submittedName>
</protein>
<dbReference type="AlphaFoldDB" id="A0AB40AYV7"/>
<dbReference type="InterPro" id="IPR001087">
    <property type="entry name" value="GDSL"/>
</dbReference>
<keyword evidence="4" id="KW-0732">Signal</keyword>
<dbReference type="InterPro" id="IPR051058">
    <property type="entry name" value="GDSL_Est/Lipase"/>
</dbReference>
<evidence type="ECO:0000256" key="2">
    <source>
        <dbReference type="ARBA" id="ARBA00022801"/>
    </source>
</evidence>
<keyword evidence="3" id="KW-0443">Lipid metabolism</keyword>
<dbReference type="Gene3D" id="3.40.50.1110">
    <property type="entry name" value="SGNH hydrolase"/>
    <property type="match status" value="1"/>
</dbReference>
<organism evidence="5 6">
    <name type="scientific">Dioscorea cayennensis subsp. rotundata</name>
    <name type="common">White Guinea yam</name>
    <name type="synonym">Dioscorea rotundata</name>
    <dbReference type="NCBI Taxonomy" id="55577"/>
    <lineage>
        <taxon>Eukaryota</taxon>
        <taxon>Viridiplantae</taxon>
        <taxon>Streptophyta</taxon>
        <taxon>Embryophyta</taxon>
        <taxon>Tracheophyta</taxon>
        <taxon>Spermatophyta</taxon>
        <taxon>Magnoliopsida</taxon>
        <taxon>Liliopsida</taxon>
        <taxon>Dioscoreales</taxon>
        <taxon>Dioscoreaceae</taxon>
        <taxon>Dioscorea</taxon>
    </lineage>
</organism>
<comment type="similarity">
    <text evidence="1">Belongs to the 'GDSL' lipolytic enzyme family.</text>
</comment>
<dbReference type="InterPro" id="IPR036514">
    <property type="entry name" value="SGNH_hydro_sf"/>
</dbReference>
<evidence type="ECO:0000256" key="3">
    <source>
        <dbReference type="ARBA" id="ARBA00022963"/>
    </source>
</evidence>
<keyword evidence="5" id="KW-1185">Reference proteome</keyword>
<keyword evidence="3" id="KW-0442">Lipid degradation</keyword>
<name>A0AB40AYV7_DIOCR</name>
<dbReference type="Proteomes" id="UP001515500">
    <property type="component" value="Unplaced"/>
</dbReference>